<feature type="repeat" description="WD" evidence="7">
    <location>
        <begin position="276"/>
        <end position="310"/>
    </location>
</feature>
<keyword evidence="4" id="KW-0677">Repeat</keyword>
<feature type="repeat" description="WD" evidence="7">
    <location>
        <begin position="491"/>
        <end position="524"/>
    </location>
</feature>
<proteinExistence type="inferred from homology"/>
<dbReference type="GO" id="GO:0005680">
    <property type="term" value="C:anaphase-promoting complex"/>
    <property type="evidence" value="ECO:0007669"/>
    <property type="project" value="TreeGrafter"/>
</dbReference>
<protein>
    <submittedName>
        <fullName evidence="10">WD40 repeat-like protein</fullName>
    </submittedName>
</protein>
<dbReference type="KEGG" id="cput:CONPUDRAFT_126524"/>
<dbReference type="InterPro" id="IPR015943">
    <property type="entry name" value="WD40/YVTN_repeat-like_dom_sf"/>
</dbReference>
<dbReference type="GO" id="GO:0010997">
    <property type="term" value="F:anaphase-promoting complex binding"/>
    <property type="evidence" value="ECO:0007669"/>
    <property type="project" value="InterPro"/>
</dbReference>
<dbReference type="GO" id="GO:1990757">
    <property type="term" value="F:ubiquitin ligase activator activity"/>
    <property type="evidence" value="ECO:0007669"/>
    <property type="project" value="TreeGrafter"/>
</dbReference>
<feature type="compositionally biased region" description="Low complexity" evidence="8">
    <location>
        <begin position="52"/>
        <end position="71"/>
    </location>
</feature>
<feature type="repeat" description="WD" evidence="7">
    <location>
        <begin position="352"/>
        <end position="384"/>
    </location>
</feature>
<accession>A0A5M3MNC5</accession>
<gene>
    <name evidence="10" type="ORF">CONPUDRAFT_126524</name>
</gene>
<evidence type="ECO:0000256" key="6">
    <source>
        <dbReference type="ARBA" id="ARBA00023306"/>
    </source>
</evidence>
<evidence type="ECO:0000256" key="3">
    <source>
        <dbReference type="ARBA" id="ARBA00022618"/>
    </source>
</evidence>
<feature type="region of interest" description="Disordered" evidence="8">
    <location>
        <begin position="1"/>
        <end position="129"/>
    </location>
</feature>
<evidence type="ECO:0000313" key="11">
    <source>
        <dbReference type="Proteomes" id="UP000053558"/>
    </source>
</evidence>
<evidence type="ECO:0000256" key="2">
    <source>
        <dbReference type="ARBA" id="ARBA00022574"/>
    </source>
</evidence>
<feature type="domain" description="CDC20/Fizzy WD40" evidence="9">
    <location>
        <begin position="224"/>
        <end position="522"/>
    </location>
</feature>
<dbReference type="InterPro" id="IPR056150">
    <property type="entry name" value="WD40_CDC20-Fz"/>
</dbReference>
<reference evidence="11" key="1">
    <citation type="journal article" date="2012" name="Science">
        <title>The Paleozoic origin of enzymatic lignin decomposition reconstructed from 31 fungal genomes.</title>
        <authorList>
            <person name="Floudas D."/>
            <person name="Binder M."/>
            <person name="Riley R."/>
            <person name="Barry K."/>
            <person name="Blanchette R.A."/>
            <person name="Henrissat B."/>
            <person name="Martinez A.T."/>
            <person name="Otillar R."/>
            <person name="Spatafora J.W."/>
            <person name="Yadav J.S."/>
            <person name="Aerts A."/>
            <person name="Benoit I."/>
            <person name="Boyd A."/>
            <person name="Carlson A."/>
            <person name="Copeland A."/>
            <person name="Coutinho P.M."/>
            <person name="de Vries R.P."/>
            <person name="Ferreira P."/>
            <person name="Findley K."/>
            <person name="Foster B."/>
            <person name="Gaskell J."/>
            <person name="Glotzer D."/>
            <person name="Gorecki P."/>
            <person name="Heitman J."/>
            <person name="Hesse C."/>
            <person name="Hori C."/>
            <person name="Igarashi K."/>
            <person name="Jurgens J.A."/>
            <person name="Kallen N."/>
            <person name="Kersten P."/>
            <person name="Kohler A."/>
            <person name="Kuees U."/>
            <person name="Kumar T.K.A."/>
            <person name="Kuo A."/>
            <person name="LaButti K."/>
            <person name="Larrondo L.F."/>
            <person name="Lindquist E."/>
            <person name="Ling A."/>
            <person name="Lombard V."/>
            <person name="Lucas S."/>
            <person name="Lundell T."/>
            <person name="Martin R."/>
            <person name="McLaughlin D.J."/>
            <person name="Morgenstern I."/>
            <person name="Morin E."/>
            <person name="Murat C."/>
            <person name="Nagy L.G."/>
            <person name="Nolan M."/>
            <person name="Ohm R.A."/>
            <person name="Patyshakuliyeva A."/>
            <person name="Rokas A."/>
            <person name="Ruiz-Duenas F.J."/>
            <person name="Sabat G."/>
            <person name="Salamov A."/>
            <person name="Samejima M."/>
            <person name="Schmutz J."/>
            <person name="Slot J.C."/>
            <person name="St John F."/>
            <person name="Stenlid J."/>
            <person name="Sun H."/>
            <person name="Sun S."/>
            <person name="Syed K."/>
            <person name="Tsang A."/>
            <person name="Wiebenga A."/>
            <person name="Young D."/>
            <person name="Pisabarro A."/>
            <person name="Eastwood D.C."/>
            <person name="Martin F."/>
            <person name="Cullen D."/>
            <person name="Grigoriev I.V."/>
            <person name="Hibbett D.S."/>
        </authorList>
    </citation>
    <scope>NUCLEOTIDE SEQUENCE [LARGE SCALE GENOMIC DNA]</scope>
    <source>
        <strain evidence="11">RWD-64-598 SS2</strain>
    </source>
</reference>
<dbReference type="GO" id="GO:1905786">
    <property type="term" value="P:positive regulation of anaphase-promoting complex-dependent catabolic process"/>
    <property type="evidence" value="ECO:0007669"/>
    <property type="project" value="TreeGrafter"/>
</dbReference>
<dbReference type="RefSeq" id="XP_007770381.1">
    <property type="nucleotide sequence ID" value="XM_007772191.1"/>
</dbReference>
<dbReference type="SUPFAM" id="SSF50978">
    <property type="entry name" value="WD40 repeat-like"/>
    <property type="match status" value="1"/>
</dbReference>
<dbReference type="InterPro" id="IPR001680">
    <property type="entry name" value="WD40_rpt"/>
</dbReference>
<dbReference type="EMBL" id="JH711580">
    <property type="protein sequence ID" value="EIW80121.1"/>
    <property type="molecule type" value="Genomic_DNA"/>
</dbReference>
<evidence type="ECO:0000256" key="8">
    <source>
        <dbReference type="SAM" id="MobiDB-lite"/>
    </source>
</evidence>
<comment type="similarity">
    <text evidence="1">Belongs to the WD repeat CDC20/Fizzy family.</text>
</comment>
<evidence type="ECO:0000256" key="7">
    <source>
        <dbReference type="PROSITE-ProRule" id="PRU00221"/>
    </source>
</evidence>
<dbReference type="GO" id="GO:0051301">
    <property type="term" value="P:cell division"/>
    <property type="evidence" value="ECO:0007669"/>
    <property type="project" value="UniProtKB-KW"/>
</dbReference>
<dbReference type="Pfam" id="PF24807">
    <property type="entry name" value="WD40_CDC20-Fz"/>
    <property type="match status" value="1"/>
</dbReference>
<dbReference type="AlphaFoldDB" id="A0A5M3MNC5"/>
<dbReference type="PROSITE" id="PS50294">
    <property type="entry name" value="WD_REPEATS_REGION"/>
    <property type="match status" value="1"/>
</dbReference>
<sequence length="554" mass="59622">MSSIPKTPSRYRSRSDAKTPLTPSLVSAMNGVSLSSRKRDCIADISNPFITRSRPASPKRSSSSVSSQAHSGIIRKGGVESRLDVISRDYVPPQSSHKKEIKRSRSTPAPRDRDRAHSSGAGGDRFITARDEGDVANTLEMMSLNNNNASPGHTARLAAATGVPIGRRVLAYHEAPPSASSDPALSQQRELARPLYGRPGALPSSTGTTTNKSRRINTQPVKVLDAPGMVDDFYLNLTSWSSQNAVAVALGECTYIWRADTGNVTLLGEAPEGTYVSSVDYSNDGAYLGIGLGSGEVELWDIEAGQKLRTMAGHQGQIAVLSWNNHVLSSGCGDGSIWHHDVRVPRHKVMELLGHSGEVCGLRWRADGEMLASGGNDNVVNIWDGRVGDVGEGARGTAKWTKRNHTAAVKAIAWCPWQTNLLASGGGTNDATIHIWNSGTGARLHSIKTPAQVTGIHWSPHRKEFLSTHGYPTNAIMVHAYPSMERVAEIRDAHDSRVLYSAISPAGDLACTGAGDENLKFWQIWDTASTKKKKSENKDRPASSTTKSGILSIR</sequence>
<keyword evidence="2 7" id="KW-0853">WD repeat</keyword>
<evidence type="ECO:0000259" key="9">
    <source>
        <dbReference type="Pfam" id="PF24807"/>
    </source>
</evidence>
<dbReference type="PROSITE" id="PS50082">
    <property type="entry name" value="WD_REPEATS_2"/>
    <property type="match status" value="3"/>
</dbReference>
<feature type="compositionally biased region" description="Polar residues" evidence="8">
    <location>
        <begin position="21"/>
        <end position="35"/>
    </location>
</feature>
<dbReference type="PANTHER" id="PTHR19918:SF8">
    <property type="entry name" value="FI02843P"/>
    <property type="match status" value="1"/>
</dbReference>
<dbReference type="GeneID" id="19199985"/>
<keyword evidence="3" id="KW-0132">Cell division</keyword>
<evidence type="ECO:0000256" key="5">
    <source>
        <dbReference type="ARBA" id="ARBA00022776"/>
    </source>
</evidence>
<dbReference type="PANTHER" id="PTHR19918">
    <property type="entry name" value="CELL DIVISION CYCLE 20 CDC20 FIZZY -RELATED"/>
    <property type="match status" value="1"/>
</dbReference>
<dbReference type="Gene3D" id="2.130.10.10">
    <property type="entry name" value="YVTN repeat-like/Quinoprotein amine dehydrogenase"/>
    <property type="match status" value="1"/>
</dbReference>
<feature type="region of interest" description="Disordered" evidence="8">
    <location>
        <begin position="530"/>
        <end position="554"/>
    </location>
</feature>
<feature type="compositionally biased region" description="Basic and acidic residues" evidence="8">
    <location>
        <begin position="77"/>
        <end position="87"/>
    </location>
</feature>
<keyword evidence="5" id="KW-0498">Mitosis</keyword>
<evidence type="ECO:0000256" key="1">
    <source>
        <dbReference type="ARBA" id="ARBA00006445"/>
    </source>
</evidence>
<organism evidence="10 11">
    <name type="scientific">Coniophora puteana (strain RWD-64-598)</name>
    <name type="common">Brown rot fungus</name>
    <dbReference type="NCBI Taxonomy" id="741705"/>
    <lineage>
        <taxon>Eukaryota</taxon>
        <taxon>Fungi</taxon>
        <taxon>Dikarya</taxon>
        <taxon>Basidiomycota</taxon>
        <taxon>Agaricomycotina</taxon>
        <taxon>Agaricomycetes</taxon>
        <taxon>Agaricomycetidae</taxon>
        <taxon>Boletales</taxon>
        <taxon>Coniophorineae</taxon>
        <taxon>Coniophoraceae</taxon>
        <taxon>Coniophora</taxon>
    </lineage>
</organism>
<feature type="compositionally biased region" description="Polar residues" evidence="8">
    <location>
        <begin position="542"/>
        <end position="554"/>
    </location>
</feature>
<dbReference type="InterPro" id="IPR036322">
    <property type="entry name" value="WD40_repeat_dom_sf"/>
</dbReference>
<evidence type="ECO:0000313" key="10">
    <source>
        <dbReference type="EMBL" id="EIW80121.1"/>
    </source>
</evidence>
<dbReference type="SMART" id="SM00320">
    <property type="entry name" value="WD40"/>
    <property type="match status" value="5"/>
</dbReference>
<evidence type="ECO:0000256" key="4">
    <source>
        <dbReference type="ARBA" id="ARBA00022737"/>
    </source>
</evidence>
<keyword evidence="6" id="KW-0131">Cell cycle</keyword>
<dbReference type="OrthoDB" id="10263272at2759"/>
<comment type="caution">
    <text evidence="10">The sequence shown here is derived from an EMBL/GenBank/DDBJ whole genome shotgun (WGS) entry which is preliminary data.</text>
</comment>
<name>A0A5M3MNC5_CONPW</name>
<dbReference type="OMA" id="CSGACLN"/>
<dbReference type="GO" id="GO:0031145">
    <property type="term" value="P:anaphase-promoting complex-dependent catabolic process"/>
    <property type="evidence" value="ECO:0007669"/>
    <property type="project" value="TreeGrafter"/>
</dbReference>
<keyword evidence="11" id="KW-1185">Reference proteome</keyword>
<dbReference type="InterPro" id="IPR033010">
    <property type="entry name" value="Cdc20/Fizzy"/>
</dbReference>
<dbReference type="Proteomes" id="UP000053558">
    <property type="component" value="Unassembled WGS sequence"/>
</dbReference>